<organism evidence="4 5">
    <name type="scientific">Paludibacterium purpuratum</name>
    <dbReference type="NCBI Taxonomy" id="1144873"/>
    <lineage>
        <taxon>Bacteria</taxon>
        <taxon>Pseudomonadati</taxon>
        <taxon>Pseudomonadota</taxon>
        <taxon>Betaproteobacteria</taxon>
        <taxon>Neisseriales</taxon>
        <taxon>Chromobacteriaceae</taxon>
        <taxon>Paludibacterium</taxon>
    </lineage>
</organism>
<dbReference type="Pfam" id="PF18426">
    <property type="entry name" value="Tli4_C"/>
    <property type="match status" value="1"/>
</dbReference>
<evidence type="ECO:0000259" key="3">
    <source>
        <dbReference type="Pfam" id="PF18443"/>
    </source>
</evidence>
<evidence type="ECO:0000259" key="2">
    <source>
        <dbReference type="Pfam" id="PF18426"/>
    </source>
</evidence>
<protein>
    <recommendedName>
        <fullName evidence="6">Tle cognate immunity protein 4 N-terminal domain-containing protein</fullName>
    </recommendedName>
</protein>
<dbReference type="EMBL" id="SNZP01000029">
    <property type="protein sequence ID" value="TDR69972.1"/>
    <property type="molecule type" value="Genomic_DNA"/>
</dbReference>
<dbReference type="RefSeq" id="WP_208108413.1">
    <property type="nucleotide sequence ID" value="NZ_SNZP01000029.1"/>
</dbReference>
<evidence type="ECO:0000313" key="5">
    <source>
        <dbReference type="Proteomes" id="UP000295611"/>
    </source>
</evidence>
<keyword evidence="5" id="KW-1185">Reference proteome</keyword>
<dbReference type="Proteomes" id="UP000295611">
    <property type="component" value="Unassembled WGS sequence"/>
</dbReference>
<accession>A0A4R7ATH5</accession>
<name>A0A4R7ATH5_9NEIS</name>
<reference evidence="4 5" key="1">
    <citation type="submission" date="2019-03" db="EMBL/GenBank/DDBJ databases">
        <title>Genomic Encyclopedia of Type Strains, Phase III (KMG-III): the genomes of soil and plant-associated and newly described type strains.</title>
        <authorList>
            <person name="Whitman W."/>
        </authorList>
    </citation>
    <scope>NUCLEOTIDE SEQUENCE [LARGE SCALE GENOMIC DNA]</scope>
    <source>
        <strain evidence="4 5">CECT 8976</strain>
    </source>
</reference>
<evidence type="ECO:0000256" key="1">
    <source>
        <dbReference type="SAM" id="SignalP"/>
    </source>
</evidence>
<feature type="signal peptide" evidence="1">
    <location>
        <begin position="1"/>
        <end position="22"/>
    </location>
</feature>
<evidence type="ECO:0000313" key="4">
    <source>
        <dbReference type="EMBL" id="TDR69972.1"/>
    </source>
</evidence>
<proteinExistence type="predicted"/>
<gene>
    <name evidence="4" type="ORF">DFP86_1292</name>
</gene>
<dbReference type="InterPro" id="IPR041290">
    <property type="entry name" value="Tli4_C"/>
</dbReference>
<keyword evidence="1" id="KW-0732">Signal</keyword>
<feature type="non-terminal residue" evidence="4">
    <location>
        <position position="219"/>
    </location>
</feature>
<sequence length="219" mass="25044">MNPRIVYLLGLTLTWLAPTLYAAEPVMFDKTKTYCFGRYLVDIPVEAELKGQGNTYQGARIASEKMGTAALQARIDQKIKDLKARTYAASYYQFNKEIKLEKNGTILLGYDDPFNTPMYSIDTFKWDWGWAFTTSKGAYDDQQIDSLVSRFSTYLRSLRYRDQRDIPTEPGICIKNGFIANDGKTPQAENASLAFQLKKNPDVWIRIESNVLFRSQPSL</sequence>
<comment type="caution">
    <text evidence="4">The sequence shown here is derived from an EMBL/GenBank/DDBJ whole genome shotgun (WGS) entry which is preliminary data.</text>
</comment>
<evidence type="ECO:0008006" key="6">
    <source>
        <dbReference type="Google" id="ProtNLM"/>
    </source>
</evidence>
<dbReference type="AlphaFoldDB" id="A0A4R7ATH5"/>
<feature type="chain" id="PRO_5020181107" description="Tle cognate immunity protein 4 N-terminal domain-containing protein" evidence="1">
    <location>
        <begin position="23"/>
        <end position="219"/>
    </location>
</feature>
<dbReference type="Pfam" id="PF18443">
    <property type="entry name" value="Tli4_N"/>
    <property type="match status" value="1"/>
</dbReference>
<dbReference type="InterPro" id="IPR040761">
    <property type="entry name" value="Tli4_N"/>
</dbReference>
<feature type="domain" description="Tle cognate immunity protein 4 N-terminal" evidence="3">
    <location>
        <begin position="32"/>
        <end position="145"/>
    </location>
</feature>
<feature type="domain" description="Tle cognate immunity protein 4 C-terminal" evidence="2">
    <location>
        <begin position="165"/>
        <end position="216"/>
    </location>
</feature>